<evidence type="ECO:0000313" key="3">
    <source>
        <dbReference type="Proteomes" id="UP000315344"/>
    </source>
</evidence>
<feature type="signal peptide" evidence="1">
    <location>
        <begin position="1"/>
        <end position="27"/>
    </location>
</feature>
<protein>
    <recommendedName>
        <fullName evidence="4">Lipoprotein</fullName>
    </recommendedName>
</protein>
<name>A0A533ICA6_PARDE</name>
<dbReference type="AlphaFoldDB" id="A0A533ICA6"/>
<evidence type="ECO:0000256" key="1">
    <source>
        <dbReference type="SAM" id="SignalP"/>
    </source>
</evidence>
<dbReference type="EMBL" id="VAFL01000004">
    <property type="protein sequence ID" value="TKW67422.1"/>
    <property type="molecule type" value="Genomic_DNA"/>
</dbReference>
<evidence type="ECO:0008006" key="4">
    <source>
        <dbReference type="Google" id="ProtNLM"/>
    </source>
</evidence>
<feature type="chain" id="PRO_5021942135" description="Lipoprotein" evidence="1">
    <location>
        <begin position="28"/>
        <end position="141"/>
    </location>
</feature>
<comment type="caution">
    <text evidence="2">The sequence shown here is derived from an EMBL/GenBank/DDBJ whole genome shotgun (WGS) entry which is preliminary data.</text>
</comment>
<dbReference type="Proteomes" id="UP000315344">
    <property type="component" value="Unassembled WGS sequence"/>
</dbReference>
<keyword evidence="1" id="KW-0732">Signal</keyword>
<accession>A0A533ICA6</accession>
<proteinExistence type="predicted"/>
<gene>
    <name evidence="2" type="ORF">DI616_07195</name>
</gene>
<reference evidence="2 3" key="1">
    <citation type="journal article" date="2017" name="Nat. Commun.">
        <title>In situ click chemistry generation of cyclooxygenase-2 inhibitors.</title>
        <authorList>
            <person name="Bhardwaj A."/>
            <person name="Kaur J."/>
            <person name="Wuest M."/>
            <person name="Wuest F."/>
        </authorList>
    </citation>
    <scope>NUCLEOTIDE SEQUENCE [LARGE SCALE GENOMIC DNA]</scope>
    <source>
        <strain evidence="2">S2_012_000_R3_94</strain>
    </source>
</reference>
<organism evidence="2 3">
    <name type="scientific">Paracoccus denitrificans</name>
    <dbReference type="NCBI Taxonomy" id="266"/>
    <lineage>
        <taxon>Bacteria</taxon>
        <taxon>Pseudomonadati</taxon>
        <taxon>Pseudomonadota</taxon>
        <taxon>Alphaproteobacteria</taxon>
        <taxon>Rhodobacterales</taxon>
        <taxon>Paracoccaceae</taxon>
        <taxon>Paracoccus</taxon>
    </lineage>
</organism>
<dbReference type="PROSITE" id="PS51257">
    <property type="entry name" value="PROKAR_LIPOPROTEIN"/>
    <property type="match status" value="1"/>
</dbReference>
<evidence type="ECO:0000313" key="2">
    <source>
        <dbReference type="EMBL" id="TKW67422.1"/>
    </source>
</evidence>
<sequence>MTTRETIGLIRRCASGTCFMLGAFALAGCGVEADNAFDPVFLTANGLDLKIYFEPDLIYAPVAEVENGDGTVSIIEPIYVPGGLAVARVGGLSLVDSDEANAREAAEYYCAKMGERPITFGFADVGDQDSLRVWQFQGCDR</sequence>